<feature type="region of interest" description="Disordered" evidence="8">
    <location>
        <begin position="509"/>
        <end position="528"/>
    </location>
</feature>
<keyword evidence="5 9" id="KW-0812">Transmembrane</keyword>
<evidence type="ECO:0000259" key="10">
    <source>
        <dbReference type="PROSITE" id="PS50850"/>
    </source>
</evidence>
<keyword evidence="3" id="KW-0813">Transport</keyword>
<proteinExistence type="inferred from homology"/>
<evidence type="ECO:0000256" key="5">
    <source>
        <dbReference type="ARBA" id="ARBA00022692"/>
    </source>
</evidence>
<feature type="transmembrane region" description="Helical" evidence="9">
    <location>
        <begin position="279"/>
        <end position="303"/>
    </location>
</feature>
<dbReference type="PROSITE" id="PS00217">
    <property type="entry name" value="SUGAR_TRANSPORT_2"/>
    <property type="match status" value="1"/>
</dbReference>
<dbReference type="AlphaFoldDB" id="A0A7G1KJU4"/>
<feature type="transmembrane region" description="Helical" evidence="9">
    <location>
        <begin position="21"/>
        <end position="39"/>
    </location>
</feature>
<comment type="similarity">
    <text evidence="2">Belongs to the major facilitator superfamily. TCR/Tet family.</text>
</comment>
<comment type="subcellular location">
    <subcellularLocation>
        <location evidence="1">Cell membrane</location>
        <topology evidence="1">Multi-pass membrane protein</topology>
    </subcellularLocation>
</comment>
<dbReference type="InterPro" id="IPR020846">
    <property type="entry name" value="MFS_dom"/>
</dbReference>
<dbReference type="EMBL" id="AP023396">
    <property type="protein sequence ID" value="BCK54826.1"/>
    <property type="molecule type" value="Genomic_DNA"/>
</dbReference>
<evidence type="ECO:0000256" key="3">
    <source>
        <dbReference type="ARBA" id="ARBA00022448"/>
    </source>
</evidence>
<feature type="transmembrane region" description="Helical" evidence="9">
    <location>
        <begin position="345"/>
        <end position="364"/>
    </location>
</feature>
<evidence type="ECO:0000256" key="8">
    <source>
        <dbReference type="SAM" id="MobiDB-lite"/>
    </source>
</evidence>
<name>A0A7G1KJU4_9NOCA</name>
<feature type="transmembrane region" description="Helical" evidence="9">
    <location>
        <begin position="315"/>
        <end position="333"/>
    </location>
</feature>
<evidence type="ECO:0000313" key="12">
    <source>
        <dbReference type="Proteomes" id="UP000516173"/>
    </source>
</evidence>
<dbReference type="SUPFAM" id="SSF103473">
    <property type="entry name" value="MFS general substrate transporter"/>
    <property type="match status" value="1"/>
</dbReference>
<evidence type="ECO:0000256" key="2">
    <source>
        <dbReference type="ARBA" id="ARBA00007520"/>
    </source>
</evidence>
<feature type="transmembrane region" description="Helical" evidence="9">
    <location>
        <begin position="120"/>
        <end position="141"/>
    </location>
</feature>
<dbReference type="PANTHER" id="PTHR23501">
    <property type="entry name" value="MAJOR FACILITATOR SUPERFAMILY"/>
    <property type="match status" value="1"/>
</dbReference>
<evidence type="ECO:0000256" key="7">
    <source>
        <dbReference type="ARBA" id="ARBA00023136"/>
    </source>
</evidence>
<feature type="transmembrane region" description="Helical" evidence="9">
    <location>
        <begin position="90"/>
        <end position="108"/>
    </location>
</feature>
<evidence type="ECO:0000313" key="11">
    <source>
        <dbReference type="EMBL" id="BCK54826.1"/>
    </source>
</evidence>
<protein>
    <submittedName>
        <fullName evidence="11">MFS transporter</fullName>
    </submittedName>
</protein>
<keyword evidence="7 9" id="KW-0472">Membrane</keyword>
<feature type="domain" description="Major facilitator superfamily (MFS) profile" evidence="10">
    <location>
        <begin position="25"/>
        <end position="505"/>
    </location>
</feature>
<keyword evidence="12" id="KW-1185">Reference proteome</keyword>
<dbReference type="Gene3D" id="1.20.1720.10">
    <property type="entry name" value="Multidrug resistance protein D"/>
    <property type="match status" value="1"/>
</dbReference>
<evidence type="ECO:0000256" key="1">
    <source>
        <dbReference type="ARBA" id="ARBA00004651"/>
    </source>
</evidence>
<reference evidence="11 12" key="1">
    <citation type="submission" date="2020-08" db="EMBL/GenBank/DDBJ databases">
        <title>Genome Sequencing of Nocardia wallacei strain FMUON74 and assembly.</title>
        <authorList>
            <person name="Toyokawa M."/>
            <person name="Uesaka K."/>
        </authorList>
    </citation>
    <scope>NUCLEOTIDE SEQUENCE [LARGE SCALE GENOMIC DNA]</scope>
    <source>
        <strain evidence="11 12">FMUON74</strain>
    </source>
</reference>
<dbReference type="Gene3D" id="1.20.1250.20">
    <property type="entry name" value="MFS general substrate transporter like domains"/>
    <property type="match status" value="1"/>
</dbReference>
<dbReference type="InterPro" id="IPR005829">
    <property type="entry name" value="Sugar_transporter_CS"/>
</dbReference>
<feature type="transmembrane region" description="Helical" evidence="9">
    <location>
        <begin position="59"/>
        <end position="78"/>
    </location>
</feature>
<feature type="transmembrane region" description="Helical" evidence="9">
    <location>
        <begin position="370"/>
        <end position="391"/>
    </location>
</feature>
<dbReference type="InterPro" id="IPR036259">
    <property type="entry name" value="MFS_trans_sf"/>
</dbReference>
<dbReference type="GO" id="GO:0022857">
    <property type="term" value="F:transmembrane transporter activity"/>
    <property type="evidence" value="ECO:0007669"/>
    <property type="project" value="InterPro"/>
</dbReference>
<gene>
    <name evidence="11" type="ORF">NWFMUON74_25980</name>
</gene>
<evidence type="ECO:0000256" key="4">
    <source>
        <dbReference type="ARBA" id="ARBA00022475"/>
    </source>
</evidence>
<dbReference type="Pfam" id="PF07690">
    <property type="entry name" value="MFS_1"/>
    <property type="match status" value="1"/>
</dbReference>
<sequence length="528" mass="55132">MEMTRPTSQVDAVPTARTAREILPVLGSLLIALLLAMLDNTIVGTALPTMVGELGGAQQLLWVVTGYTLTSGISTLILGKAGDLLGRKATFQASIVLFLLGSALSGAAQDMVQLALFRGVQGIGAGGLVAGAMAILGEFVLPAERARYQGLLMAIMPISLLGGPLVGGWITDNASWRWVFLVNLPLGAIVLVTVWRAVHLPPRERPKLVIDWWGAILLTIWTTALVLIGSWAHARYAWDSWQILTLAAVFVVVLAVYVRVERTAAEPITPLHVLTGRDFALASVLAFVSGLVMIAAAAFMAPYQQLVQGLSATSSGLLALPIMAPAVIVSALLGQIIARNGRIRIYPIVGMACAALGMVLLALIDAHTGQAALIMRMIVLGIGIGFTLQVPTLIAQNSVGLRDMGAAMGMSTFLRTMGMSVGAAVLGTIYASRFTATADEHGGLGPGVPADGNNLTPERVQALPAQAQDAVHASVTAGVQGVFWAGMGCALLGFVASCLLRDIRLTTRSQPKAANSGPAAPQPEEPRA</sequence>
<evidence type="ECO:0000256" key="6">
    <source>
        <dbReference type="ARBA" id="ARBA00022989"/>
    </source>
</evidence>
<evidence type="ECO:0000256" key="9">
    <source>
        <dbReference type="SAM" id="Phobius"/>
    </source>
</evidence>
<feature type="transmembrane region" description="Helical" evidence="9">
    <location>
        <begin position="481"/>
        <end position="500"/>
    </location>
</feature>
<dbReference type="InterPro" id="IPR011701">
    <property type="entry name" value="MFS"/>
</dbReference>
<feature type="transmembrane region" description="Helical" evidence="9">
    <location>
        <begin position="210"/>
        <end position="234"/>
    </location>
</feature>
<dbReference type="FunFam" id="1.20.1720.10:FF:000004">
    <property type="entry name" value="EmrB/QacA family drug resistance transporter"/>
    <property type="match status" value="1"/>
</dbReference>
<dbReference type="Proteomes" id="UP000516173">
    <property type="component" value="Chromosome"/>
</dbReference>
<feature type="transmembrane region" description="Helical" evidence="9">
    <location>
        <begin position="240"/>
        <end position="258"/>
    </location>
</feature>
<keyword evidence="6 9" id="KW-1133">Transmembrane helix</keyword>
<organism evidence="11 12">
    <name type="scientific">Nocardia wallacei</name>
    <dbReference type="NCBI Taxonomy" id="480035"/>
    <lineage>
        <taxon>Bacteria</taxon>
        <taxon>Bacillati</taxon>
        <taxon>Actinomycetota</taxon>
        <taxon>Actinomycetes</taxon>
        <taxon>Mycobacteriales</taxon>
        <taxon>Nocardiaceae</taxon>
        <taxon>Nocardia</taxon>
    </lineage>
</organism>
<dbReference type="KEGG" id="nwl:NWFMUON74_25980"/>
<dbReference type="GO" id="GO:0005886">
    <property type="term" value="C:plasma membrane"/>
    <property type="evidence" value="ECO:0007669"/>
    <property type="project" value="UniProtKB-SubCell"/>
</dbReference>
<dbReference type="CDD" id="cd17502">
    <property type="entry name" value="MFS_Azr1_MDR_like"/>
    <property type="match status" value="1"/>
</dbReference>
<feature type="transmembrane region" description="Helical" evidence="9">
    <location>
        <begin position="412"/>
        <end position="431"/>
    </location>
</feature>
<feature type="transmembrane region" description="Helical" evidence="9">
    <location>
        <begin position="148"/>
        <end position="170"/>
    </location>
</feature>
<accession>A0A7G1KJU4</accession>
<dbReference type="PANTHER" id="PTHR23501:SF197">
    <property type="entry name" value="COMD"/>
    <property type="match status" value="1"/>
</dbReference>
<dbReference type="PROSITE" id="PS50850">
    <property type="entry name" value="MFS"/>
    <property type="match status" value="1"/>
</dbReference>
<feature type="transmembrane region" description="Helical" evidence="9">
    <location>
        <begin position="176"/>
        <end position="198"/>
    </location>
</feature>
<keyword evidence="4" id="KW-1003">Cell membrane</keyword>